<name>A0ABD5SAY6_9EURY</name>
<dbReference type="Proteomes" id="UP001596442">
    <property type="component" value="Unassembled WGS sequence"/>
</dbReference>
<accession>A0ABD5SAY6</accession>
<evidence type="ECO:0000313" key="3">
    <source>
        <dbReference type="Proteomes" id="UP001596442"/>
    </source>
</evidence>
<reference evidence="2 3" key="1">
    <citation type="journal article" date="2019" name="Int. J. Syst. Evol. Microbiol.">
        <title>The Global Catalogue of Microorganisms (GCM) 10K type strain sequencing project: providing services to taxonomists for standard genome sequencing and annotation.</title>
        <authorList>
            <consortium name="The Broad Institute Genomics Platform"/>
            <consortium name="The Broad Institute Genome Sequencing Center for Infectious Disease"/>
            <person name="Wu L."/>
            <person name="Ma J."/>
        </authorList>
    </citation>
    <scope>NUCLEOTIDE SEQUENCE [LARGE SCALE GENOMIC DNA]</scope>
    <source>
        <strain evidence="2 3">CGMCC 1.3239</strain>
    </source>
</reference>
<evidence type="ECO:0000256" key="1">
    <source>
        <dbReference type="SAM" id="MobiDB-lite"/>
    </source>
</evidence>
<gene>
    <name evidence="2" type="ORF">ACFQEU_06735</name>
</gene>
<feature type="non-terminal residue" evidence="2">
    <location>
        <position position="31"/>
    </location>
</feature>
<dbReference type="EMBL" id="JBHSWW010000068">
    <property type="protein sequence ID" value="MFC6753162.1"/>
    <property type="molecule type" value="Genomic_DNA"/>
</dbReference>
<keyword evidence="3" id="KW-1185">Reference proteome</keyword>
<organism evidence="2 3">
    <name type="scientific">Halorubrum tibetense</name>
    <dbReference type="NCBI Taxonomy" id="175631"/>
    <lineage>
        <taxon>Archaea</taxon>
        <taxon>Methanobacteriati</taxon>
        <taxon>Methanobacteriota</taxon>
        <taxon>Stenosarchaea group</taxon>
        <taxon>Halobacteria</taxon>
        <taxon>Halobacteriales</taxon>
        <taxon>Haloferacaceae</taxon>
        <taxon>Halorubrum</taxon>
    </lineage>
</organism>
<feature type="region of interest" description="Disordered" evidence="1">
    <location>
        <begin position="1"/>
        <end position="31"/>
    </location>
</feature>
<dbReference type="AlphaFoldDB" id="A0ABD5SAY6"/>
<comment type="caution">
    <text evidence="2">The sequence shown here is derived from an EMBL/GenBank/DDBJ whole genome shotgun (WGS) entry which is preliminary data.</text>
</comment>
<evidence type="ECO:0000313" key="2">
    <source>
        <dbReference type="EMBL" id="MFC6753162.1"/>
    </source>
</evidence>
<protein>
    <submittedName>
        <fullName evidence="2">Asparaginase</fullName>
    </submittedName>
</protein>
<sequence length="31" mass="3085">MRVIVHGGAGGVPDEPEPRQAVLDEAAAAGD</sequence>
<proteinExistence type="predicted"/>